<evidence type="ECO:0000256" key="1">
    <source>
        <dbReference type="SAM" id="Phobius"/>
    </source>
</evidence>
<dbReference type="EMBL" id="CP000529">
    <property type="protein sequence ID" value="ABM37797.1"/>
    <property type="molecule type" value="Genomic_DNA"/>
</dbReference>
<proteinExistence type="predicted"/>
<feature type="transmembrane region" description="Helical" evidence="1">
    <location>
        <begin position="177"/>
        <end position="198"/>
    </location>
</feature>
<gene>
    <name evidence="2" type="ordered locus">Pnap_2493</name>
</gene>
<dbReference type="KEGG" id="pna:Pnap_2493"/>
<dbReference type="STRING" id="365044.Pnap_2493"/>
<keyword evidence="3" id="KW-1185">Reference proteome</keyword>
<keyword evidence="1" id="KW-0812">Transmembrane</keyword>
<protein>
    <recommendedName>
        <fullName evidence="4">Transmembrane protein</fullName>
    </recommendedName>
</protein>
<accession>A1VQ69</accession>
<dbReference type="HOGENOM" id="CLU_1347894_0_0_4"/>
<name>A1VQ69_POLNA</name>
<evidence type="ECO:0000313" key="2">
    <source>
        <dbReference type="EMBL" id="ABM37797.1"/>
    </source>
</evidence>
<organism evidence="2 3">
    <name type="scientific">Polaromonas naphthalenivorans (strain CJ2)</name>
    <dbReference type="NCBI Taxonomy" id="365044"/>
    <lineage>
        <taxon>Bacteria</taxon>
        <taxon>Pseudomonadati</taxon>
        <taxon>Pseudomonadota</taxon>
        <taxon>Betaproteobacteria</taxon>
        <taxon>Burkholderiales</taxon>
        <taxon>Comamonadaceae</taxon>
        <taxon>Polaromonas</taxon>
    </lineage>
</organism>
<reference evidence="3" key="1">
    <citation type="journal article" date="2009" name="Environ. Microbiol.">
        <title>The genome of Polaromonas naphthalenivorans strain CJ2, isolated from coal tar-contaminated sediment, reveals physiological and metabolic versatility and evolution through extensive horizontal gene transfer.</title>
        <authorList>
            <person name="Yagi J.M."/>
            <person name="Sims D."/>
            <person name="Brettin T."/>
            <person name="Bruce D."/>
            <person name="Madsen E.L."/>
        </authorList>
    </citation>
    <scope>NUCLEOTIDE SEQUENCE [LARGE SCALE GENOMIC DNA]</scope>
    <source>
        <strain evidence="3">CJ2</strain>
    </source>
</reference>
<sequence>MSGVDDEDKRIGNTISGVISPSPAAALARRAGTLIDELAARLAPSGLPSDVQHIVDVAVRAGMGESDPNWIWLLPVLLRQVPAAAMRIEFEALSGALVKGAPGLAKGPGHDDDSLESIVVMMTAMRGELQKFPRRVGETLKPAVAEAVVDALEAAPGRVKVDLDDAKLLAAAREAFMSLYVLAAVGLGAFSTVAAFIIGSKFG</sequence>
<dbReference type="AlphaFoldDB" id="A1VQ69"/>
<dbReference type="Proteomes" id="UP000000644">
    <property type="component" value="Chromosome"/>
</dbReference>
<evidence type="ECO:0000313" key="3">
    <source>
        <dbReference type="Proteomes" id="UP000000644"/>
    </source>
</evidence>
<dbReference type="OrthoDB" id="9151065at2"/>
<keyword evidence="1" id="KW-1133">Transmembrane helix</keyword>
<evidence type="ECO:0008006" key="4">
    <source>
        <dbReference type="Google" id="ProtNLM"/>
    </source>
</evidence>
<dbReference type="RefSeq" id="WP_011801875.1">
    <property type="nucleotide sequence ID" value="NC_008781.1"/>
</dbReference>
<keyword evidence="1" id="KW-0472">Membrane</keyword>